<dbReference type="AlphaFoldDB" id="A0A239MLR9"/>
<evidence type="ECO:0000313" key="2">
    <source>
        <dbReference type="EMBL" id="SNT43203.1"/>
    </source>
</evidence>
<name>A0A239MLR9_9BACT</name>
<dbReference type="EMBL" id="FZOU01000015">
    <property type="protein sequence ID" value="SNT43203.1"/>
    <property type="molecule type" value="Genomic_DNA"/>
</dbReference>
<organism evidence="2 3">
    <name type="scientific">Granulicella rosea</name>
    <dbReference type="NCBI Taxonomy" id="474952"/>
    <lineage>
        <taxon>Bacteria</taxon>
        <taxon>Pseudomonadati</taxon>
        <taxon>Acidobacteriota</taxon>
        <taxon>Terriglobia</taxon>
        <taxon>Terriglobales</taxon>
        <taxon>Acidobacteriaceae</taxon>
        <taxon>Granulicella</taxon>
    </lineage>
</organism>
<feature type="region of interest" description="Disordered" evidence="1">
    <location>
        <begin position="130"/>
        <end position="153"/>
    </location>
</feature>
<protein>
    <submittedName>
        <fullName evidence="2">Uncharacterized protein</fullName>
    </submittedName>
</protein>
<keyword evidence="3" id="KW-1185">Reference proteome</keyword>
<evidence type="ECO:0000313" key="3">
    <source>
        <dbReference type="Proteomes" id="UP000198356"/>
    </source>
</evidence>
<gene>
    <name evidence="2" type="ORF">SAMN05421770_11520</name>
</gene>
<proteinExistence type="predicted"/>
<dbReference type="Proteomes" id="UP000198356">
    <property type="component" value="Unassembled WGS sequence"/>
</dbReference>
<accession>A0A239MLR9</accession>
<evidence type="ECO:0000256" key="1">
    <source>
        <dbReference type="SAM" id="MobiDB-lite"/>
    </source>
</evidence>
<sequence>MLAQDGHSLGEEAIYQVMWRAGRPENNDPNCARTIRIGAADIGCKVNMAKKNVRQNISRLFEKLAIEILEDFETMSSQARLYRVYSYKQILERRRAAGLDYVLRNKGVVFCTADGEEVVSSPAYVSSPGDETYIRPAAPKKRRAPQPPNALAPLHPALRQAAPQESSESMDVEIVSQALNRYWPVDQPAAEQLIRDCRRIRPDATGEEISFFVREKLELARQNRNIANPIGLILATVPQSFVGATFLGFRERMGRQAMLAAEEQQRKQQEQAELSTWLLNERERYETIAGDPDRSDRERINAENRLRQLASWNL</sequence>
<reference evidence="2 3" key="1">
    <citation type="submission" date="2017-06" db="EMBL/GenBank/DDBJ databases">
        <authorList>
            <person name="Kim H.J."/>
            <person name="Triplett B.A."/>
        </authorList>
    </citation>
    <scope>NUCLEOTIDE SEQUENCE [LARGE SCALE GENOMIC DNA]</scope>
    <source>
        <strain evidence="2 3">DSM 18704</strain>
    </source>
</reference>